<evidence type="ECO:0000259" key="1">
    <source>
        <dbReference type="PROSITE" id="PS50878"/>
    </source>
</evidence>
<sequence length="490" mass="55004">MCRSSHSPAFPSFLLFSRGILQGDPLSPLLFILFLSDLRLPPDCDDICLSEDKVPVPLLGHADDLASLSLAAAGLQRRITYIVLWCALNFLEINASKTLVMAFGKLPIPLPIISVNNVPLVWKDWGKYLGALISSVHKDIFAPHYHSQASKAALTSALIGAIRNVMGDIRVPDFLLLYKARVDPLLTYGCEIMPDVTPSSLSDLHRVQRHFLRARLALPSKSVVAPLFSETGIWPIHFRRLDLLLRYLCFLKELPTSRLAAVAYRDSADLLSHLQPCWLGDLLNVTYDLCPLLFRHILSGAPLDKGVIHIHIASTVAHSLTDAINSCTKLGLLRALRFRDARGILSPPRQIFTPSLQPYMRITHAKSRHDLVRLIFSAHSLSIELLRYPSRSRPAFPRSQRICRLCGLYVEDESHVLLVCRGDATLLKLRSIFLRKCIKDVPSLRPSRTVTPDQLLLDILSWPSIHSLFAMYTHNVFKRFGTFSLLRPSS</sequence>
<organism evidence="2 3">
    <name type="scientific">Sistotremastrum niveocremeum HHB9708</name>
    <dbReference type="NCBI Taxonomy" id="1314777"/>
    <lineage>
        <taxon>Eukaryota</taxon>
        <taxon>Fungi</taxon>
        <taxon>Dikarya</taxon>
        <taxon>Basidiomycota</taxon>
        <taxon>Agaricomycotina</taxon>
        <taxon>Agaricomycetes</taxon>
        <taxon>Sistotremastrales</taxon>
        <taxon>Sistotremastraceae</taxon>
        <taxon>Sertulicium</taxon>
        <taxon>Sertulicium niveocremeum</taxon>
    </lineage>
</organism>
<evidence type="ECO:0000313" key="2">
    <source>
        <dbReference type="EMBL" id="KZS90151.1"/>
    </source>
</evidence>
<dbReference type="STRING" id="1314777.A0A164R0W0"/>
<feature type="domain" description="Reverse transcriptase" evidence="1">
    <location>
        <begin position="1"/>
        <end position="133"/>
    </location>
</feature>
<accession>A0A164R0W0</accession>
<evidence type="ECO:0000313" key="3">
    <source>
        <dbReference type="Proteomes" id="UP000076722"/>
    </source>
</evidence>
<dbReference type="PANTHER" id="PTHR47027:SF20">
    <property type="entry name" value="REVERSE TRANSCRIPTASE-LIKE PROTEIN WITH RNA-DIRECTED DNA POLYMERASE DOMAIN"/>
    <property type="match status" value="1"/>
</dbReference>
<name>A0A164R0W0_9AGAM</name>
<keyword evidence="3" id="KW-1185">Reference proteome</keyword>
<proteinExistence type="predicted"/>
<dbReference type="PANTHER" id="PTHR47027">
    <property type="entry name" value="REVERSE TRANSCRIPTASE DOMAIN-CONTAINING PROTEIN"/>
    <property type="match status" value="1"/>
</dbReference>
<dbReference type="EMBL" id="KV419423">
    <property type="protein sequence ID" value="KZS90151.1"/>
    <property type="molecule type" value="Genomic_DNA"/>
</dbReference>
<dbReference type="Proteomes" id="UP000076722">
    <property type="component" value="Unassembled WGS sequence"/>
</dbReference>
<dbReference type="PROSITE" id="PS50878">
    <property type="entry name" value="RT_POL"/>
    <property type="match status" value="1"/>
</dbReference>
<dbReference type="AlphaFoldDB" id="A0A164R0W0"/>
<reference evidence="2 3" key="1">
    <citation type="journal article" date="2016" name="Mol. Biol. Evol.">
        <title>Comparative Genomics of Early-Diverging Mushroom-Forming Fungi Provides Insights into the Origins of Lignocellulose Decay Capabilities.</title>
        <authorList>
            <person name="Nagy L.G."/>
            <person name="Riley R."/>
            <person name="Tritt A."/>
            <person name="Adam C."/>
            <person name="Daum C."/>
            <person name="Floudas D."/>
            <person name="Sun H."/>
            <person name="Yadav J.S."/>
            <person name="Pangilinan J."/>
            <person name="Larsson K.H."/>
            <person name="Matsuura K."/>
            <person name="Barry K."/>
            <person name="Labutti K."/>
            <person name="Kuo R."/>
            <person name="Ohm R.A."/>
            <person name="Bhattacharya S.S."/>
            <person name="Shirouzu T."/>
            <person name="Yoshinaga Y."/>
            <person name="Martin F.M."/>
            <person name="Grigoriev I.V."/>
            <person name="Hibbett D.S."/>
        </authorList>
    </citation>
    <scope>NUCLEOTIDE SEQUENCE [LARGE SCALE GENOMIC DNA]</scope>
    <source>
        <strain evidence="2 3">HHB9708</strain>
    </source>
</reference>
<dbReference type="InterPro" id="IPR000477">
    <property type="entry name" value="RT_dom"/>
</dbReference>
<gene>
    <name evidence="2" type="ORF">SISNIDRAFT_415920</name>
</gene>
<protein>
    <recommendedName>
        <fullName evidence="1">Reverse transcriptase domain-containing protein</fullName>
    </recommendedName>
</protein>
<dbReference type="OrthoDB" id="3051324at2759"/>